<sequence length="170" mass="19371">MSAVLSECGLYRYRLERSVNLGRPFEPRSVAFIGVNPSTADAVSDDPTIRKMVGFARQWGYSRILVGNLFAYRAADVRELRRVYLDPFGAGTLFETESVYLLDILQEAELLVPCWGDRKKLPRVLRERVIDVLSMLRQQLKPVCHLGLTAGGDPKHPLYLPYSTELQLWE</sequence>
<evidence type="ECO:0000313" key="2">
    <source>
        <dbReference type="Proteomes" id="UP000224832"/>
    </source>
</evidence>
<evidence type="ECO:0008006" key="3">
    <source>
        <dbReference type="Google" id="ProtNLM"/>
    </source>
</evidence>
<keyword evidence="2" id="KW-1185">Reference proteome</keyword>
<dbReference type="InterPro" id="IPR012441">
    <property type="entry name" value="DUF1643"/>
</dbReference>
<name>A0A0U2UUT5_9CAUD</name>
<dbReference type="OrthoDB" id="24298at10239"/>
<dbReference type="Pfam" id="PF07799">
    <property type="entry name" value="DUF1643"/>
    <property type="match status" value="1"/>
</dbReference>
<dbReference type="Proteomes" id="UP000224832">
    <property type="component" value="Segment"/>
</dbReference>
<evidence type="ECO:0000313" key="1">
    <source>
        <dbReference type="EMBL" id="ALT58057.1"/>
    </source>
</evidence>
<accession>A0A0U2UUT5</accession>
<proteinExistence type="predicted"/>
<reference evidence="1 2" key="1">
    <citation type="submission" date="2015-12" db="EMBL/GenBank/DDBJ databases">
        <title>In silico genomic study of Pseudomonas phage SM1.</title>
        <authorList>
            <person name="Zawawi N.A.M."/>
            <person name="Mat-Arip Y."/>
            <person name="Wan-Jauhari W.K."/>
            <person name="Fauzi A.A."/>
            <person name="Yee F.J."/>
        </authorList>
    </citation>
    <scope>NUCLEOTIDE SEQUENCE [LARGE SCALE GENOMIC DNA]</scope>
</reference>
<gene>
    <name evidence="1" type="ORF">SM1_065</name>
</gene>
<protein>
    <recommendedName>
        <fullName evidence="3">DUF1643 domain-containing protein</fullName>
    </recommendedName>
</protein>
<dbReference type="EMBL" id="KU245542">
    <property type="protein sequence ID" value="ALT58057.1"/>
    <property type="molecule type" value="Genomic_DNA"/>
</dbReference>
<organism evidence="1 2">
    <name type="scientific">Pseudomonas phage SM1</name>
    <dbReference type="NCBI Taxonomy" id="1772332"/>
    <lineage>
        <taxon>Viruses</taxon>
        <taxon>Duplodnaviria</taxon>
        <taxon>Heunggongvirae</taxon>
        <taxon>Uroviricota</taxon>
        <taxon>Caudoviricetes</taxon>
        <taxon>Samunavirus</taxon>
        <taxon>Samunavirus SM1</taxon>
    </lineage>
</organism>